<organism evidence="3 4">
    <name type="scientific">Vibrio ishigakensis</name>
    <dbReference type="NCBI Taxonomy" id="1481914"/>
    <lineage>
        <taxon>Bacteria</taxon>
        <taxon>Pseudomonadati</taxon>
        <taxon>Pseudomonadota</taxon>
        <taxon>Gammaproteobacteria</taxon>
        <taxon>Vibrionales</taxon>
        <taxon>Vibrionaceae</taxon>
        <taxon>Vibrio</taxon>
    </lineage>
</organism>
<dbReference type="PANTHER" id="PTHR31573">
    <property type="entry name" value="ALPHA-KETOGLUTARATE-DEPENDENT DIOXYGENASE ALKB HOMOLOG 2"/>
    <property type="match status" value="1"/>
</dbReference>
<evidence type="ECO:0000259" key="2">
    <source>
        <dbReference type="Pfam" id="PF13532"/>
    </source>
</evidence>
<feature type="binding site" evidence="1">
    <location>
        <position position="12"/>
    </location>
    <ligand>
        <name>2-oxoglutarate</name>
        <dbReference type="ChEBI" id="CHEBI:16810"/>
    </ligand>
</feature>
<dbReference type="Proteomes" id="UP000031670">
    <property type="component" value="Unassembled WGS sequence"/>
</dbReference>
<proteinExistence type="predicted"/>
<protein>
    <submittedName>
        <fullName evidence="3">Alkylated DNA repair protein alkB</fullName>
    </submittedName>
</protein>
<dbReference type="GO" id="GO:0008198">
    <property type="term" value="F:ferrous iron binding"/>
    <property type="evidence" value="ECO:0007669"/>
    <property type="project" value="TreeGrafter"/>
</dbReference>
<sequence length="39" mass="4509">MCDVHFNSVLVNLYRNGDDYMGWHSDNEKELGVNPVIAR</sequence>
<comment type="caution">
    <text evidence="3">The sequence shown here is derived from an EMBL/GenBank/DDBJ whole genome shotgun (WGS) entry which is preliminary data.</text>
</comment>
<reference evidence="3 4" key="2">
    <citation type="submission" date="2015-01" db="EMBL/GenBank/DDBJ databases">
        <authorList>
            <consortium name="NBRP consortium"/>
            <person name="Sawabe T."/>
            <person name="Meirelles P."/>
            <person name="Feng G."/>
            <person name="Sayaka M."/>
            <person name="Hattori M."/>
            <person name="Ohkuma M."/>
        </authorList>
    </citation>
    <scope>NUCLEOTIDE SEQUENCE [LARGE SCALE GENOMIC DNA]</scope>
    <source>
        <strain evidence="3 4">JCM19232</strain>
    </source>
</reference>
<evidence type="ECO:0000313" key="4">
    <source>
        <dbReference type="Proteomes" id="UP000031670"/>
    </source>
</evidence>
<dbReference type="AlphaFoldDB" id="A0A0B8P6Q3"/>
<dbReference type="InterPro" id="IPR027450">
    <property type="entry name" value="AlkB-like"/>
</dbReference>
<dbReference type="InterPro" id="IPR037151">
    <property type="entry name" value="AlkB-like_sf"/>
</dbReference>
<feature type="domain" description="Alpha-ketoglutarate-dependent dioxygenase AlkB-like" evidence="2">
    <location>
        <begin position="4"/>
        <end position="38"/>
    </location>
</feature>
<dbReference type="GO" id="GO:0035516">
    <property type="term" value="F:broad specificity oxidative DNA demethylase activity"/>
    <property type="evidence" value="ECO:0007669"/>
    <property type="project" value="TreeGrafter"/>
</dbReference>
<dbReference type="InterPro" id="IPR032852">
    <property type="entry name" value="ALKBH2"/>
</dbReference>
<evidence type="ECO:0000256" key="1">
    <source>
        <dbReference type="PIRSR" id="PIRSR632852-1"/>
    </source>
</evidence>
<dbReference type="SUPFAM" id="SSF51197">
    <property type="entry name" value="Clavaminate synthase-like"/>
    <property type="match status" value="1"/>
</dbReference>
<name>A0A0B8P6Q3_9VIBR</name>
<accession>A0A0B8P6Q3</accession>
<dbReference type="Gene3D" id="2.60.120.590">
    <property type="entry name" value="Alpha-ketoglutarate-dependent dioxygenase AlkB-like"/>
    <property type="match status" value="1"/>
</dbReference>
<dbReference type="PANTHER" id="PTHR31573:SF1">
    <property type="entry name" value="DNA OXIDATIVE DEMETHYLASE ALKBH2"/>
    <property type="match status" value="1"/>
</dbReference>
<dbReference type="Pfam" id="PF13532">
    <property type="entry name" value="2OG-FeII_Oxy_2"/>
    <property type="match status" value="1"/>
</dbReference>
<dbReference type="EMBL" id="BBSA01000006">
    <property type="protein sequence ID" value="GAM62570.1"/>
    <property type="molecule type" value="Genomic_DNA"/>
</dbReference>
<evidence type="ECO:0000313" key="3">
    <source>
        <dbReference type="EMBL" id="GAM62570.1"/>
    </source>
</evidence>
<dbReference type="GO" id="GO:0006307">
    <property type="term" value="P:DNA alkylation repair"/>
    <property type="evidence" value="ECO:0007669"/>
    <property type="project" value="TreeGrafter"/>
</dbReference>
<feature type="binding site" evidence="1">
    <location>
        <position position="24"/>
    </location>
    <ligand>
        <name>2-oxoglutarate</name>
        <dbReference type="ChEBI" id="CHEBI:16810"/>
    </ligand>
</feature>
<dbReference type="GO" id="GO:0051747">
    <property type="term" value="F:cytosine C-5 DNA demethylase activity"/>
    <property type="evidence" value="ECO:0007669"/>
    <property type="project" value="TreeGrafter"/>
</dbReference>
<reference evidence="3 4" key="1">
    <citation type="submission" date="2015-01" db="EMBL/GenBank/DDBJ databases">
        <title>Vibrio sp. C5 JCM 19232 whole genome shotgun sequence.</title>
        <authorList>
            <person name="Sawabe T."/>
            <person name="Meirelles P."/>
            <person name="Feng G."/>
            <person name="Sayaka M."/>
            <person name="Hattori M."/>
            <person name="Ohkuma M."/>
        </authorList>
    </citation>
    <scope>NUCLEOTIDE SEQUENCE [LARGE SCALE GENOMIC DNA]</scope>
    <source>
        <strain evidence="3 4">JCM19232</strain>
    </source>
</reference>
<gene>
    <name evidence="3" type="ORF">JCM19232_1727</name>
</gene>
<feature type="binding site" evidence="1">
    <location>
        <position position="14"/>
    </location>
    <ligand>
        <name>2-oxoglutarate</name>
        <dbReference type="ChEBI" id="CHEBI:16810"/>
    </ligand>
</feature>